<feature type="compositionally biased region" description="Low complexity" evidence="1">
    <location>
        <begin position="28"/>
        <end position="37"/>
    </location>
</feature>
<dbReference type="Proteomes" id="UP000183015">
    <property type="component" value="Unassembled WGS sequence"/>
</dbReference>
<accession>A0A1H7S390</accession>
<evidence type="ECO:0000313" key="3">
    <source>
        <dbReference type="Proteomes" id="UP000183015"/>
    </source>
</evidence>
<proteinExistence type="predicted"/>
<dbReference type="STRING" id="235985.SAMN05414137_11194"/>
<dbReference type="EMBL" id="FOAZ01000011">
    <property type="protein sequence ID" value="SEL66264.1"/>
    <property type="molecule type" value="Genomic_DNA"/>
</dbReference>
<gene>
    <name evidence="2" type="ORF">SAMN05414137_11194</name>
</gene>
<dbReference type="RefSeq" id="WP_161791268.1">
    <property type="nucleotide sequence ID" value="NZ_BBPN01000015.1"/>
</dbReference>
<reference evidence="3" key="1">
    <citation type="submission" date="2016-10" db="EMBL/GenBank/DDBJ databases">
        <authorList>
            <person name="Varghese N."/>
        </authorList>
    </citation>
    <scope>NUCLEOTIDE SEQUENCE [LARGE SCALE GENOMIC DNA]</scope>
    <source>
        <strain evidence="3">DSM 45096 / BCRC 16803 / CGMCC 4.1857 / CIP 109030 / JCM 12277 / KCTC 19219 / NBRC 100920 / 33214</strain>
    </source>
</reference>
<organism evidence="2 3">
    <name type="scientific">Streptacidiphilus jiangxiensis</name>
    <dbReference type="NCBI Taxonomy" id="235985"/>
    <lineage>
        <taxon>Bacteria</taxon>
        <taxon>Bacillati</taxon>
        <taxon>Actinomycetota</taxon>
        <taxon>Actinomycetes</taxon>
        <taxon>Kitasatosporales</taxon>
        <taxon>Streptomycetaceae</taxon>
        <taxon>Streptacidiphilus</taxon>
    </lineage>
</organism>
<feature type="compositionally biased region" description="Polar residues" evidence="1">
    <location>
        <begin position="38"/>
        <end position="48"/>
    </location>
</feature>
<name>A0A1H7S390_STRJI</name>
<keyword evidence="3" id="KW-1185">Reference proteome</keyword>
<dbReference type="AlphaFoldDB" id="A0A1H7S390"/>
<evidence type="ECO:0000256" key="1">
    <source>
        <dbReference type="SAM" id="MobiDB-lite"/>
    </source>
</evidence>
<evidence type="ECO:0000313" key="2">
    <source>
        <dbReference type="EMBL" id="SEL66264.1"/>
    </source>
</evidence>
<protein>
    <submittedName>
        <fullName evidence="2">Uncharacterized protein</fullName>
    </submittedName>
</protein>
<sequence>MKLGKLVAKGVAEDVLDVAAEEQDTTTEADTALPTTAQPVTAGSSAQR</sequence>
<feature type="region of interest" description="Disordered" evidence="1">
    <location>
        <begin position="19"/>
        <end position="48"/>
    </location>
</feature>